<evidence type="ECO:0000259" key="3">
    <source>
        <dbReference type="Pfam" id="PF01048"/>
    </source>
</evidence>
<dbReference type="RefSeq" id="WP_204466306.1">
    <property type="nucleotide sequence ID" value="NZ_JAFBCV010000006.1"/>
</dbReference>
<feature type="domain" description="Nucleoside phosphorylase" evidence="3">
    <location>
        <begin position="32"/>
        <end position="193"/>
    </location>
</feature>
<dbReference type="SUPFAM" id="SSF53167">
    <property type="entry name" value="Purine and uridine phosphorylases"/>
    <property type="match status" value="1"/>
</dbReference>
<reference evidence="4" key="1">
    <citation type="submission" date="2021-01" db="EMBL/GenBank/DDBJ databases">
        <title>Genomic Encyclopedia of Type Strains, Phase IV (KMG-IV): sequencing the most valuable type-strain genomes for metagenomic binning, comparative biology and taxonomic classification.</title>
        <authorList>
            <person name="Goeker M."/>
        </authorList>
    </citation>
    <scope>NUCLEOTIDE SEQUENCE</scope>
    <source>
        <strain evidence="4">DSM 21943</strain>
    </source>
</reference>
<keyword evidence="5" id="KW-1185">Reference proteome</keyword>
<sequence length="222" mass="23544">MLDKLPILLAVSVEQEKEALLKGLGKDSRFDVLVCGVGMAKAAVRTANQLNQKAYCGVINLGIAGGFPTHSEIGSVVMADRVLAPEIGAESPQGFLSIDELGFGSQEVPVVTNPFFVGKIAEKRSIKVGTILTVLTATGTEDTLQSRALHGALAEAMEGFGVATAAEEQGLPFAEIRTISNLVGIRDKSKWDFSAAFNGLTDVAKVLKEVNRNEDCFFSVSE</sequence>
<dbReference type="Proteomes" id="UP001179280">
    <property type="component" value="Unassembled WGS sequence"/>
</dbReference>
<evidence type="ECO:0000256" key="1">
    <source>
        <dbReference type="HAMAP-Rule" id="MF_00991"/>
    </source>
</evidence>
<comment type="function">
    <text evidence="1">Catalyzes the hydrolysis of futalosine (FL) to dehypoxanthine futalosine (DHFL) and hypoxanthine, a step in the biosynthesis of menaquinone (MK, vitamin K2).</text>
</comment>
<dbReference type="NCBIfam" id="NF006087">
    <property type="entry name" value="PRK08236.1"/>
    <property type="match status" value="1"/>
</dbReference>
<dbReference type="InterPro" id="IPR000845">
    <property type="entry name" value="Nucleoside_phosphorylase_d"/>
</dbReference>
<gene>
    <name evidence="1" type="primary">mqnB</name>
    <name evidence="4" type="ORF">JOC54_002203</name>
</gene>
<comment type="caution">
    <text evidence="4">The sequence shown here is derived from an EMBL/GenBank/DDBJ whole genome shotgun (WGS) entry which is preliminary data.</text>
</comment>
<dbReference type="GO" id="GO:0016798">
    <property type="term" value="F:hydrolase activity, acting on glycosyl bonds"/>
    <property type="evidence" value="ECO:0007669"/>
    <property type="project" value="UniProtKB-KW"/>
</dbReference>
<dbReference type="InterPro" id="IPR019963">
    <property type="entry name" value="FL_hydrolase_MqnB"/>
</dbReference>
<dbReference type="Gene3D" id="3.40.50.1580">
    <property type="entry name" value="Nucleoside phosphorylase domain"/>
    <property type="match status" value="1"/>
</dbReference>
<dbReference type="NCBIfam" id="TIGR03664">
    <property type="entry name" value="fut_nucase"/>
    <property type="match status" value="1"/>
</dbReference>
<dbReference type="PANTHER" id="PTHR46832:SF2">
    <property type="entry name" value="FUTALOSINE HYDROLASE"/>
    <property type="match status" value="1"/>
</dbReference>
<dbReference type="Pfam" id="PF01048">
    <property type="entry name" value="PNP_UDP_1"/>
    <property type="match status" value="1"/>
</dbReference>
<dbReference type="InterPro" id="IPR035994">
    <property type="entry name" value="Nucleoside_phosphorylase_sf"/>
</dbReference>
<evidence type="ECO:0000313" key="5">
    <source>
        <dbReference type="Proteomes" id="UP001179280"/>
    </source>
</evidence>
<dbReference type="PANTHER" id="PTHR46832">
    <property type="entry name" value="5'-METHYLTHIOADENOSINE/S-ADENOSYLHOMOCYSTEINE NUCLEOSIDASE"/>
    <property type="match status" value="1"/>
</dbReference>
<comment type="catalytic activity">
    <reaction evidence="1">
        <text>futalosine + H2O = dehypoxanthine futalosine + hypoxanthine</text>
        <dbReference type="Rhea" id="RHEA:25904"/>
        <dbReference type="ChEBI" id="CHEBI:15377"/>
        <dbReference type="ChEBI" id="CHEBI:17368"/>
        <dbReference type="ChEBI" id="CHEBI:58863"/>
        <dbReference type="ChEBI" id="CHEBI:58864"/>
        <dbReference type="EC" id="3.2.2.26"/>
    </reaction>
</comment>
<dbReference type="HAMAP" id="MF_00991">
    <property type="entry name" value="MqnB"/>
    <property type="match status" value="1"/>
</dbReference>
<evidence type="ECO:0000256" key="2">
    <source>
        <dbReference type="NCBIfam" id="TIGR03664"/>
    </source>
</evidence>
<dbReference type="EMBL" id="JAFBCV010000006">
    <property type="protein sequence ID" value="MBM7838933.1"/>
    <property type="molecule type" value="Genomic_DNA"/>
</dbReference>
<evidence type="ECO:0000313" key="4">
    <source>
        <dbReference type="EMBL" id="MBM7838933.1"/>
    </source>
</evidence>
<comment type="pathway">
    <text evidence="1">Quinol/quinone metabolism; menaquinone biosynthesis.</text>
</comment>
<keyword evidence="4" id="KW-0326">Glycosidase</keyword>
<keyword evidence="1" id="KW-0474">Menaquinone biosynthesis</keyword>
<dbReference type="EC" id="3.2.2.26" evidence="1 2"/>
<accession>A0ABS2STU3</accession>
<keyword evidence="1 4" id="KW-0378">Hydrolase</keyword>
<organism evidence="4 5">
    <name type="scientific">Shouchella xiaoxiensis</name>
    <dbReference type="NCBI Taxonomy" id="766895"/>
    <lineage>
        <taxon>Bacteria</taxon>
        <taxon>Bacillati</taxon>
        <taxon>Bacillota</taxon>
        <taxon>Bacilli</taxon>
        <taxon>Bacillales</taxon>
        <taxon>Bacillaceae</taxon>
        <taxon>Shouchella</taxon>
    </lineage>
</organism>
<name>A0ABS2STU3_9BACI</name>
<protein>
    <recommendedName>
        <fullName evidence="1 2">Futalosine hydrolase</fullName>
        <shortName evidence="1">FL hydrolase</shortName>
        <ecNumber evidence="1 2">3.2.2.26</ecNumber>
    </recommendedName>
    <alternativeName>
        <fullName evidence="1">Futalosine nucleosidase</fullName>
    </alternativeName>
    <alternativeName>
        <fullName evidence="1">Menaquinone biosynthetic enzyme MqnB</fullName>
    </alternativeName>
</protein>
<proteinExistence type="inferred from homology"/>
<comment type="similarity">
    <text evidence="1">Belongs to the PNP/UDP phosphorylase family. Futalosine hydrolase subfamily.</text>
</comment>
<dbReference type="CDD" id="cd17766">
    <property type="entry name" value="futalosine_nucleosidase_MqnB"/>
    <property type="match status" value="1"/>
</dbReference>